<dbReference type="EMBL" id="HBFQ01014181">
    <property type="protein sequence ID" value="CAD8835475.1"/>
    <property type="molecule type" value="Transcribed_RNA"/>
</dbReference>
<dbReference type="InterPro" id="IPR013083">
    <property type="entry name" value="Znf_RING/FYVE/PHD"/>
</dbReference>
<dbReference type="GO" id="GO:0006631">
    <property type="term" value="P:fatty acid metabolic process"/>
    <property type="evidence" value="ECO:0007669"/>
    <property type="project" value="InterPro"/>
</dbReference>
<dbReference type="GO" id="GO:0070403">
    <property type="term" value="F:NAD+ binding"/>
    <property type="evidence" value="ECO:0007669"/>
    <property type="project" value="InterPro"/>
</dbReference>
<dbReference type="InterPro" id="IPR036291">
    <property type="entry name" value="NAD(P)-bd_dom_sf"/>
</dbReference>
<evidence type="ECO:0000259" key="2">
    <source>
        <dbReference type="PROSITE" id="PS50089"/>
    </source>
</evidence>
<evidence type="ECO:0000313" key="3">
    <source>
        <dbReference type="EMBL" id="CAD8835475.1"/>
    </source>
</evidence>
<feature type="domain" description="RING-type" evidence="2">
    <location>
        <begin position="281"/>
        <end position="320"/>
    </location>
</feature>
<keyword evidence="1" id="KW-0862">Zinc</keyword>
<proteinExistence type="predicted"/>
<keyword evidence="1" id="KW-0479">Metal-binding</keyword>
<name>A0A7S0ZX56_NOCSC</name>
<evidence type="ECO:0000256" key="1">
    <source>
        <dbReference type="PROSITE-ProRule" id="PRU00175"/>
    </source>
</evidence>
<accession>A0A7S0ZX56</accession>
<dbReference type="PANTHER" id="PTHR48075:SF5">
    <property type="entry name" value="3-HYDROXYBUTYRYL-COA DEHYDROGENASE"/>
    <property type="match status" value="1"/>
</dbReference>
<dbReference type="InterPro" id="IPR006176">
    <property type="entry name" value="3-OHacyl-CoA_DH_NAD-bd"/>
</dbReference>
<dbReference type="SUPFAM" id="SSF51735">
    <property type="entry name" value="NAD(P)-binding Rossmann-fold domains"/>
    <property type="match status" value="1"/>
</dbReference>
<reference evidence="3" key="1">
    <citation type="submission" date="2021-01" db="EMBL/GenBank/DDBJ databases">
        <authorList>
            <person name="Corre E."/>
            <person name="Pelletier E."/>
            <person name="Niang G."/>
            <person name="Scheremetjew M."/>
            <person name="Finn R."/>
            <person name="Kale V."/>
            <person name="Holt S."/>
            <person name="Cochrane G."/>
            <person name="Meng A."/>
            <person name="Brown T."/>
            <person name="Cohen L."/>
        </authorList>
    </citation>
    <scope>NUCLEOTIDE SEQUENCE</scope>
</reference>
<dbReference type="InterPro" id="IPR001841">
    <property type="entry name" value="Znf_RING"/>
</dbReference>
<dbReference type="PANTHER" id="PTHR48075">
    <property type="entry name" value="3-HYDROXYACYL-COA DEHYDROGENASE FAMILY PROTEIN"/>
    <property type="match status" value="1"/>
</dbReference>
<organism evidence="3">
    <name type="scientific">Noctiluca scintillans</name>
    <name type="common">Sea sparkle</name>
    <name type="synonym">Red tide dinoflagellate</name>
    <dbReference type="NCBI Taxonomy" id="2966"/>
    <lineage>
        <taxon>Eukaryota</taxon>
        <taxon>Sar</taxon>
        <taxon>Alveolata</taxon>
        <taxon>Dinophyceae</taxon>
        <taxon>Noctilucales</taxon>
        <taxon>Noctilucaceae</taxon>
        <taxon>Noctiluca</taxon>
    </lineage>
</organism>
<dbReference type="Gene3D" id="3.30.40.10">
    <property type="entry name" value="Zinc/RING finger domain, C3HC4 (zinc finger)"/>
    <property type="match status" value="1"/>
</dbReference>
<dbReference type="PROSITE" id="PS50089">
    <property type="entry name" value="ZF_RING_2"/>
    <property type="match status" value="1"/>
</dbReference>
<dbReference type="GO" id="GO:0016491">
    <property type="term" value="F:oxidoreductase activity"/>
    <property type="evidence" value="ECO:0007669"/>
    <property type="project" value="TreeGrafter"/>
</dbReference>
<dbReference type="Pfam" id="PF02737">
    <property type="entry name" value="3HCDH_N"/>
    <property type="match status" value="1"/>
</dbReference>
<keyword evidence="1" id="KW-0863">Zinc-finger</keyword>
<protein>
    <recommendedName>
        <fullName evidence="2">RING-type domain-containing protein</fullName>
    </recommendedName>
</protein>
<dbReference type="GO" id="GO:0008270">
    <property type="term" value="F:zinc ion binding"/>
    <property type="evidence" value="ECO:0007669"/>
    <property type="project" value="UniProtKB-KW"/>
</dbReference>
<gene>
    <name evidence="3" type="ORF">NSCI0253_LOCUS9823</name>
</gene>
<dbReference type="AlphaFoldDB" id="A0A7S0ZX56"/>
<dbReference type="Pfam" id="PF13920">
    <property type="entry name" value="zf-C3HC4_3"/>
    <property type="match status" value="1"/>
</dbReference>
<dbReference type="Gene3D" id="3.40.50.720">
    <property type="entry name" value="NAD(P)-binding Rossmann-like Domain"/>
    <property type="match status" value="1"/>
</dbReference>
<dbReference type="SUPFAM" id="SSF57850">
    <property type="entry name" value="RING/U-box"/>
    <property type="match status" value="1"/>
</dbReference>
<sequence length="338" mass="36991">MAALKQAVTTFGTCSDGQLPRVAVVGAGLLGAHIATELMLLGSDVTVFSKDLDQQHLDSVVLRVLLSCEDHAENLLQLAGMRSATELPWNPYDGEVRSVQVCETLEKAVEDADIVIEAVPENLGLKSAVLADAARAAPQALLATSTMTIPLDKLQGAVHHLLKPAARAGRCQRVVGLRFLLPVVFIPFVEVTLTRKQKEMGEETALRRILDVWNKSSFYCDVLGAAERCDTPEPNQRFFQRVRLLTDWATRTQASEARLRLARRSGSETALSDLGFCEETCVVCLDAPATMRSVICKHRVMCPECAQQVVQSFGSCPLCRVRFVLENPRHVGGPDRSL</sequence>